<name>I2PX92_9BACT</name>
<dbReference type="OrthoDB" id="5460870at2"/>
<protein>
    <recommendedName>
        <fullName evidence="3">Uracil-DNA glycosylase</fullName>
    </recommendedName>
</protein>
<feature type="region of interest" description="Disordered" evidence="1">
    <location>
        <begin position="34"/>
        <end position="66"/>
    </location>
</feature>
<accession>I2PX92</accession>
<dbReference type="HOGENOM" id="CLU_087869_0_0_7"/>
<feature type="compositionally biased region" description="Low complexity" evidence="1">
    <location>
        <begin position="34"/>
        <end position="47"/>
    </location>
</feature>
<reference evidence="2" key="1">
    <citation type="submission" date="2011-11" db="EMBL/GenBank/DDBJ databases">
        <title>Improved High-Quality Draft sequence of Desulfovibrio sp. U5L.</title>
        <authorList>
            <consortium name="US DOE Joint Genome Institute"/>
            <person name="Lucas S."/>
            <person name="Han J."/>
            <person name="Lapidus A."/>
            <person name="Cheng J.-F."/>
            <person name="Goodwin L."/>
            <person name="Pitluck S."/>
            <person name="Peters L."/>
            <person name="Ovchinnikova G."/>
            <person name="Held B."/>
            <person name="Detter J.C."/>
            <person name="Han C."/>
            <person name="Tapia R."/>
            <person name="Land M."/>
            <person name="Hauser L."/>
            <person name="Kyrpides N."/>
            <person name="Ivanova N."/>
            <person name="Pagani I."/>
            <person name="Gabster J."/>
            <person name="Walker C."/>
            <person name="Stolyar S."/>
            <person name="Stahl D."/>
            <person name="Arkin A."/>
            <person name="Dehal P."/>
            <person name="Hazen T."/>
            <person name="Woyke T."/>
        </authorList>
    </citation>
    <scope>NUCLEOTIDE SEQUENCE [LARGE SCALE GENOMIC DNA]</scope>
    <source>
        <strain evidence="2">U5L</strain>
    </source>
</reference>
<feature type="region of interest" description="Disordered" evidence="1">
    <location>
        <begin position="86"/>
        <end position="108"/>
    </location>
</feature>
<organism evidence="2">
    <name type="scientific">Desulfovibrio sp. U5L</name>
    <dbReference type="NCBI Taxonomy" id="596152"/>
    <lineage>
        <taxon>Bacteria</taxon>
        <taxon>Pseudomonadati</taxon>
        <taxon>Thermodesulfobacteriota</taxon>
        <taxon>Desulfovibrionia</taxon>
        <taxon>Desulfovibrionales</taxon>
        <taxon>Desulfovibrionaceae</taxon>
        <taxon>Desulfovibrio</taxon>
    </lineage>
</organism>
<proteinExistence type="predicted"/>
<dbReference type="AlphaFoldDB" id="I2PX92"/>
<evidence type="ECO:0008006" key="3">
    <source>
        <dbReference type="Google" id="ProtNLM"/>
    </source>
</evidence>
<dbReference type="EMBL" id="JH600068">
    <property type="protein sequence ID" value="EIG52148.1"/>
    <property type="molecule type" value="Genomic_DNA"/>
</dbReference>
<dbReference type="STRING" id="596152.DesU5LDRAFT_0442"/>
<evidence type="ECO:0000256" key="1">
    <source>
        <dbReference type="SAM" id="MobiDB-lite"/>
    </source>
</evidence>
<feature type="compositionally biased region" description="Pro residues" evidence="1">
    <location>
        <begin position="91"/>
        <end position="105"/>
    </location>
</feature>
<gene>
    <name evidence="2" type="ORF">DesU5LDRAFT_0442</name>
</gene>
<dbReference type="eggNOG" id="ENOG5034BP3">
    <property type="taxonomic scope" value="Bacteria"/>
</dbReference>
<evidence type="ECO:0000313" key="2">
    <source>
        <dbReference type="EMBL" id="EIG52148.1"/>
    </source>
</evidence>
<sequence>MGLHDSLLEVPERLRVWQQAGVRYLYFDPARPTAAAGPDAPGAEAVAQTEESRPEAASAVVSTGNAASPVPGVADASFREVEAPGVAAAPDLPPGETAPPGPSGPDVPILASIPDDPADWPGPWPALFAKAPAAPRLVITYSALGQDLTGRADPRRSNLWRMLINELGLAGQNAVAFWPVSLPGSDDPGRDRALFVAGLKRLSPRMVAVFGDAAARLVRPFAAELPDIALAFFSDPRPLLRGDTEAWDHVLTVLDPVRNA</sequence>